<dbReference type="PANTHER" id="PTHR34818:SF1">
    <property type="entry name" value="PROTEIN BLI-3"/>
    <property type="match status" value="1"/>
</dbReference>
<keyword evidence="3" id="KW-1185">Reference proteome</keyword>
<dbReference type="InterPro" id="IPR052917">
    <property type="entry name" value="Stress-Dev_Protein"/>
</dbReference>
<sequence length="140" mass="16246">MNQQDLKEQVVKIISDQNTGVLSSVENNKPHSRYMTFYNEKLTFFTPTKKDTEKMNEIRKNPSVSIVLGYEEKGQNDAYVEISGTAVINESQDLKTKYWNESFANWFEGPDDPNYVFLEVQPEVIRLLNIHGEQPKELIL</sequence>
<dbReference type="Pfam" id="PF01243">
    <property type="entry name" value="PNPOx_N"/>
    <property type="match status" value="1"/>
</dbReference>
<accession>A0ABW6JYR8</accession>
<name>A0ABW6JYR8_9BACI</name>
<dbReference type="InterPro" id="IPR011576">
    <property type="entry name" value="Pyridox_Oxase_N"/>
</dbReference>
<comment type="caution">
    <text evidence="2">The sequence shown here is derived from an EMBL/GenBank/DDBJ whole genome shotgun (WGS) entry which is preliminary data.</text>
</comment>
<dbReference type="Gene3D" id="2.30.110.10">
    <property type="entry name" value="Electron Transport, Fmn-binding Protein, Chain A"/>
    <property type="match status" value="1"/>
</dbReference>
<evidence type="ECO:0000313" key="2">
    <source>
        <dbReference type="EMBL" id="MFE8695913.1"/>
    </source>
</evidence>
<evidence type="ECO:0000259" key="1">
    <source>
        <dbReference type="Pfam" id="PF01243"/>
    </source>
</evidence>
<protein>
    <submittedName>
        <fullName evidence="2">Pyridoxamine 5'-phosphate oxidase family protein</fullName>
    </submittedName>
</protein>
<dbReference type="RefSeq" id="WP_389216838.1">
    <property type="nucleotide sequence ID" value="NZ_JBIACJ010000002.1"/>
</dbReference>
<evidence type="ECO:0000313" key="3">
    <source>
        <dbReference type="Proteomes" id="UP001601058"/>
    </source>
</evidence>
<dbReference type="EMBL" id="JBIACJ010000002">
    <property type="protein sequence ID" value="MFE8695913.1"/>
    <property type="molecule type" value="Genomic_DNA"/>
</dbReference>
<reference evidence="2 3" key="1">
    <citation type="submission" date="2024-08" db="EMBL/GenBank/DDBJ databases">
        <title>Two novel Cytobacillus novel species.</title>
        <authorList>
            <person name="Liu G."/>
        </authorList>
    </citation>
    <scope>NUCLEOTIDE SEQUENCE [LARGE SCALE GENOMIC DNA]</scope>
    <source>
        <strain evidence="2 3">FJAT-53684</strain>
    </source>
</reference>
<dbReference type="SUPFAM" id="SSF50475">
    <property type="entry name" value="FMN-binding split barrel"/>
    <property type="match status" value="1"/>
</dbReference>
<proteinExistence type="predicted"/>
<dbReference type="InterPro" id="IPR012349">
    <property type="entry name" value="Split_barrel_FMN-bd"/>
</dbReference>
<feature type="domain" description="Pyridoxamine 5'-phosphate oxidase N-terminal" evidence="1">
    <location>
        <begin position="6"/>
        <end position="128"/>
    </location>
</feature>
<organism evidence="2 3">
    <name type="scientific">Cytobacillus mangrovibacter</name>
    <dbReference type="NCBI Taxonomy" id="3299024"/>
    <lineage>
        <taxon>Bacteria</taxon>
        <taxon>Bacillati</taxon>
        <taxon>Bacillota</taxon>
        <taxon>Bacilli</taxon>
        <taxon>Bacillales</taxon>
        <taxon>Bacillaceae</taxon>
        <taxon>Cytobacillus</taxon>
    </lineage>
</organism>
<dbReference type="PANTHER" id="PTHR34818">
    <property type="entry name" value="PROTEIN BLI-3"/>
    <property type="match status" value="1"/>
</dbReference>
<dbReference type="Proteomes" id="UP001601058">
    <property type="component" value="Unassembled WGS sequence"/>
</dbReference>
<gene>
    <name evidence="2" type="ORF">ACFYKT_05975</name>
</gene>